<comment type="caution">
    <text evidence="2">The sequence shown here is derived from an EMBL/GenBank/DDBJ whole genome shotgun (WGS) entry which is preliminary data.</text>
</comment>
<dbReference type="PANTHER" id="PTHR43861">
    <property type="entry name" value="TRANS-ACONITATE 2-METHYLTRANSFERASE-RELATED"/>
    <property type="match status" value="1"/>
</dbReference>
<accession>A0A532V9Y4</accession>
<dbReference type="InterPro" id="IPR029063">
    <property type="entry name" value="SAM-dependent_MTases_sf"/>
</dbReference>
<proteinExistence type="predicted"/>
<dbReference type="Pfam" id="PF08241">
    <property type="entry name" value="Methyltransf_11"/>
    <property type="match status" value="1"/>
</dbReference>
<dbReference type="GO" id="GO:0032259">
    <property type="term" value="P:methylation"/>
    <property type="evidence" value="ECO:0007669"/>
    <property type="project" value="UniProtKB-KW"/>
</dbReference>
<keyword evidence="2" id="KW-0808">Transferase</keyword>
<reference evidence="2 3" key="1">
    <citation type="submission" date="2017-06" db="EMBL/GenBank/DDBJ databases">
        <title>Novel microbial phyla capable of carbon fixation and sulfur reduction in deep-sea sediments.</title>
        <authorList>
            <person name="Huang J."/>
            <person name="Baker B."/>
            <person name="Wang Y."/>
        </authorList>
    </citation>
    <scope>NUCLEOTIDE SEQUENCE [LARGE SCALE GENOMIC DNA]</scope>
    <source>
        <strain evidence="2">B3_TA06</strain>
    </source>
</reference>
<dbReference type="AlphaFoldDB" id="A0A532V9Y4"/>
<gene>
    <name evidence="2" type="ORF">CEE36_02500</name>
</gene>
<protein>
    <submittedName>
        <fullName evidence="2">Methyltransferase type 11</fullName>
    </submittedName>
</protein>
<dbReference type="Proteomes" id="UP000317778">
    <property type="component" value="Unassembled WGS sequence"/>
</dbReference>
<feature type="domain" description="Methyltransferase type 11" evidence="1">
    <location>
        <begin position="48"/>
        <end position="146"/>
    </location>
</feature>
<dbReference type="GO" id="GO:0008757">
    <property type="term" value="F:S-adenosylmethionine-dependent methyltransferase activity"/>
    <property type="evidence" value="ECO:0007669"/>
    <property type="project" value="InterPro"/>
</dbReference>
<dbReference type="CDD" id="cd02440">
    <property type="entry name" value="AdoMet_MTases"/>
    <property type="match status" value="1"/>
</dbReference>
<organism evidence="2 3">
    <name type="scientific">candidate division TA06 bacterium B3_TA06</name>
    <dbReference type="NCBI Taxonomy" id="2012487"/>
    <lineage>
        <taxon>Bacteria</taxon>
        <taxon>Bacteria division TA06</taxon>
    </lineage>
</organism>
<keyword evidence="2" id="KW-0489">Methyltransferase</keyword>
<dbReference type="EMBL" id="NJBO01000002">
    <property type="protein sequence ID" value="TKJ44010.1"/>
    <property type="molecule type" value="Genomic_DNA"/>
</dbReference>
<evidence type="ECO:0000313" key="2">
    <source>
        <dbReference type="EMBL" id="TKJ44010.1"/>
    </source>
</evidence>
<sequence>MKYDPTKAEIWDKFWAQRMDLDVYPPVTDIASEIAEVVPDVRGWRIIEIGAGTGRTSIELARRGADVTILDISPQSLELAKRFAQKADPATRKRLHYVLADGLDPPFEPESFDLLFHQGLLEHFRNPFLLLEANRRIIKKGGLIVVDVPQTFHVYTILKHIQMLFGGWFAGWERQFTPASLTRILKRTGFESIHAYGDWARPSLVYRVLRGILKRMGIRLPMYPRISTDSAFSSLAERLRRKRLFLWTVLSFGVIGRKV</sequence>
<dbReference type="Gene3D" id="3.40.50.150">
    <property type="entry name" value="Vaccinia Virus protein VP39"/>
    <property type="match status" value="1"/>
</dbReference>
<dbReference type="SUPFAM" id="SSF53335">
    <property type="entry name" value="S-adenosyl-L-methionine-dependent methyltransferases"/>
    <property type="match status" value="1"/>
</dbReference>
<name>A0A532V9Y4_UNCT6</name>
<evidence type="ECO:0000259" key="1">
    <source>
        <dbReference type="Pfam" id="PF08241"/>
    </source>
</evidence>
<evidence type="ECO:0000313" key="3">
    <source>
        <dbReference type="Proteomes" id="UP000317778"/>
    </source>
</evidence>
<dbReference type="InterPro" id="IPR013216">
    <property type="entry name" value="Methyltransf_11"/>
</dbReference>